<dbReference type="InParanoid" id="A0A0G4ETJ6"/>
<dbReference type="EMBL" id="CDMY01000309">
    <property type="protein sequence ID" value="CEM01764.1"/>
    <property type="molecule type" value="Genomic_DNA"/>
</dbReference>
<dbReference type="Proteomes" id="UP000041254">
    <property type="component" value="Unassembled WGS sequence"/>
</dbReference>
<evidence type="ECO:0000313" key="1">
    <source>
        <dbReference type="EMBL" id="CEM01764.1"/>
    </source>
</evidence>
<dbReference type="AlphaFoldDB" id="A0A0G4ETJ6"/>
<dbReference type="VEuPathDB" id="CryptoDB:Vbra_8209"/>
<gene>
    <name evidence="1" type="ORF">Vbra_8209</name>
</gene>
<sequence length="177" mass="19655">MDNLAFEMARGGIVDSHGGTANAQKNKALARAHERGGLAMWNGIGYYEKNFGQKEKQGGYLYLIRCQPSAMSDNKEVQRQIVRVLDPSFSGDKIPARKFLYPKGLLDRFGPKKSVRGASELDRVRAAWKNVKLAILRVKKDGSLLVSTNPTAFREKDALMKELRGDQCDGSCQADSF</sequence>
<proteinExistence type="predicted"/>
<evidence type="ECO:0000313" key="2">
    <source>
        <dbReference type="Proteomes" id="UP000041254"/>
    </source>
</evidence>
<reference evidence="1 2" key="1">
    <citation type="submission" date="2014-11" db="EMBL/GenBank/DDBJ databases">
        <authorList>
            <person name="Zhu J."/>
            <person name="Qi W."/>
            <person name="Song R."/>
        </authorList>
    </citation>
    <scope>NUCLEOTIDE SEQUENCE [LARGE SCALE GENOMIC DNA]</scope>
</reference>
<accession>A0A0G4ETJ6</accession>
<keyword evidence="2" id="KW-1185">Reference proteome</keyword>
<name>A0A0G4ETJ6_VITBC</name>
<organism evidence="1 2">
    <name type="scientific">Vitrella brassicaformis (strain CCMP3155)</name>
    <dbReference type="NCBI Taxonomy" id="1169540"/>
    <lineage>
        <taxon>Eukaryota</taxon>
        <taxon>Sar</taxon>
        <taxon>Alveolata</taxon>
        <taxon>Colpodellida</taxon>
        <taxon>Vitrellaceae</taxon>
        <taxon>Vitrella</taxon>
    </lineage>
</organism>
<protein>
    <submittedName>
        <fullName evidence="1">Uncharacterized protein</fullName>
    </submittedName>
</protein>